<dbReference type="Gene3D" id="1.20.1720.10">
    <property type="entry name" value="Multidrug resistance protein D"/>
    <property type="match status" value="1"/>
</dbReference>
<evidence type="ECO:0000313" key="10">
    <source>
        <dbReference type="EMBL" id="AKH21661.1"/>
    </source>
</evidence>
<feature type="transmembrane region" description="Helical" evidence="8">
    <location>
        <begin position="172"/>
        <end position="192"/>
    </location>
</feature>
<comment type="similarity">
    <text evidence="2 8">Belongs to the major facilitator superfamily. Bcr/CmlA family.</text>
</comment>
<dbReference type="KEGG" id="seds:AAY24_16345"/>
<feature type="transmembrane region" description="Helical" evidence="8">
    <location>
        <begin position="143"/>
        <end position="166"/>
    </location>
</feature>
<sequence>MNTSPVTGDASGLKVPALFLLFVGALAAMGPLTMDLYLPALPTIADYFSVDVASVSATVSTYLLGYAIGQFFGGPISDQVGRKTIGVTGLLLYLAATLGIVFAGTVEQTLVWRFLQALGGGSATVLAMALVRDIYSPIEAGKRFALVMMVVMIAPLAGPAAGTYLLHFGWHAIFWLFAVYALALCLSLLLFVPETHPNPKRSISLSRVFRQYGAVIRYRINGRRIAIRFPIAMAFSGGVMMIFVTQSAAIYLEHFQTGETLFPLLFGANIVVLASGNLASARLLGRINPQTLFRSGILLQLLAIGSLFLVVLLGLDRLYVVVPLIMLGVGSIGLTNPSGMTIFMSYFPRGGGSASAVFTTLMFSLGGVLGSLPNLFPGHGLLPTVSVMLGSTLVANLIGQAIPPVQVAGAVAG</sequence>
<keyword evidence="6 8" id="KW-1133">Transmembrane helix</keyword>
<evidence type="ECO:0000256" key="6">
    <source>
        <dbReference type="ARBA" id="ARBA00022989"/>
    </source>
</evidence>
<dbReference type="AlphaFoldDB" id="A0A0F7JZC7"/>
<feature type="transmembrane region" description="Helical" evidence="8">
    <location>
        <begin position="321"/>
        <end position="344"/>
    </location>
</feature>
<dbReference type="PROSITE" id="PS50850">
    <property type="entry name" value="MFS"/>
    <property type="match status" value="1"/>
</dbReference>
<evidence type="ECO:0000256" key="2">
    <source>
        <dbReference type="ARBA" id="ARBA00006236"/>
    </source>
</evidence>
<keyword evidence="7 8" id="KW-0472">Membrane</keyword>
<feature type="domain" description="Major facilitator superfamily (MFS) profile" evidence="9">
    <location>
        <begin position="17"/>
        <end position="413"/>
    </location>
</feature>
<keyword evidence="8" id="KW-0997">Cell inner membrane</keyword>
<proteinExistence type="inferred from homology"/>
<dbReference type="InterPro" id="IPR036259">
    <property type="entry name" value="MFS_trans_sf"/>
</dbReference>
<dbReference type="Proteomes" id="UP000034410">
    <property type="component" value="Chromosome"/>
</dbReference>
<organism evidence="10 11">
    <name type="scientific">Sedimenticola thiotaurini</name>
    <dbReference type="NCBI Taxonomy" id="1543721"/>
    <lineage>
        <taxon>Bacteria</taxon>
        <taxon>Pseudomonadati</taxon>
        <taxon>Pseudomonadota</taxon>
        <taxon>Gammaproteobacteria</taxon>
        <taxon>Chromatiales</taxon>
        <taxon>Sedimenticolaceae</taxon>
        <taxon>Sedimenticola</taxon>
    </lineage>
</organism>
<evidence type="ECO:0000256" key="5">
    <source>
        <dbReference type="ARBA" id="ARBA00022692"/>
    </source>
</evidence>
<feature type="transmembrane region" description="Helical" evidence="8">
    <location>
        <begin position="84"/>
        <end position="104"/>
    </location>
</feature>
<comment type="subcellular location">
    <subcellularLocation>
        <location evidence="8">Cell inner membrane</location>
        <topology evidence="8">Multi-pass membrane protein</topology>
    </subcellularLocation>
    <subcellularLocation>
        <location evidence="1">Cell membrane</location>
        <topology evidence="1">Multi-pass membrane protein</topology>
    </subcellularLocation>
</comment>
<gene>
    <name evidence="10" type="ORF">AAY24_16345</name>
</gene>
<keyword evidence="3 8" id="KW-0813">Transport</keyword>
<feature type="transmembrane region" description="Helical" evidence="8">
    <location>
        <begin position="297"/>
        <end position="315"/>
    </location>
</feature>
<dbReference type="PROSITE" id="PS00216">
    <property type="entry name" value="SUGAR_TRANSPORT_1"/>
    <property type="match status" value="1"/>
</dbReference>
<evidence type="ECO:0000313" key="11">
    <source>
        <dbReference type="Proteomes" id="UP000034410"/>
    </source>
</evidence>
<dbReference type="GO" id="GO:0015385">
    <property type="term" value="F:sodium:proton antiporter activity"/>
    <property type="evidence" value="ECO:0007669"/>
    <property type="project" value="TreeGrafter"/>
</dbReference>
<feature type="transmembrane region" description="Helical" evidence="8">
    <location>
        <begin position="52"/>
        <end position="72"/>
    </location>
</feature>
<dbReference type="PANTHER" id="PTHR23502:SF132">
    <property type="entry name" value="POLYAMINE TRANSPORTER 2-RELATED"/>
    <property type="match status" value="1"/>
</dbReference>
<dbReference type="Pfam" id="PF07690">
    <property type="entry name" value="MFS_1"/>
    <property type="match status" value="1"/>
</dbReference>
<dbReference type="SUPFAM" id="SSF103473">
    <property type="entry name" value="MFS general substrate transporter"/>
    <property type="match status" value="1"/>
</dbReference>
<keyword evidence="4" id="KW-1003">Cell membrane</keyword>
<dbReference type="InterPro" id="IPR020846">
    <property type="entry name" value="MFS_dom"/>
</dbReference>
<dbReference type="InterPro" id="IPR011701">
    <property type="entry name" value="MFS"/>
</dbReference>
<feature type="transmembrane region" description="Helical" evidence="8">
    <location>
        <begin position="12"/>
        <end position="32"/>
    </location>
</feature>
<evidence type="ECO:0000259" key="9">
    <source>
        <dbReference type="PROSITE" id="PS50850"/>
    </source>
</evidence>
<dbReference type="EMBL" id="CP011412">
    <property type="protein sequence ID" value="AKH21661.1"/>
    <property type="molecule type" value="Genomic_DNA"/>
</dbReference>
<dbReference type="NCBIfam" id="TIGR00710">
    <property type="entry name" value="efflux_Bcr_CflA"/>
    <property type="match status" value="1"/>
</dbReference>
<evidence type="ECO:0000256" key="3">
    <source>
        <dbReference type="ARBA" id="ARBA00022448"/>
    </source>
</evidence>
<dbReference type="GO" id="GO:0042910">
    <property type="term" value="F:xenobiotic transmembrane transporter activity"/>
    <property type="evidence" value="ECO:0007669"/>
    <property type="project" value="InterPro"/>
</dbReference>
<name>A0A0F7JZC7_9GAMM</name>
<feature type="transmembrane region" description="Helical" evidence="8">
    <location>
        <begin position="264"/>
        <end position="285"/>
    </location>
</feature>
<dbReference type="PANTHER" id="PTHR23502">
    <property type="entry name" value="MAJOR FACILITATOR SUPERFAMILY"/>
    <property type="match status" value="1"/>
</dbReference>
<comment type="caution">
    <text evidence="8">Lacks conserved residue(s) required for the propagation of feature annotation.</text>
</comment>
<dbReference type="InterPro" id="IPR004812">
    <property type="entry name" value="Efflux_drug-R_Bcr/CmlA"/>
</dbReference>
<protein>
    <recommendedName>
        <fullName evidence="8">Bcr/CflA family efflux transporter</fullName>
    </recommendedName>
</protein>
<feature type="transmembrane region" description="Helical" evidence="8">
    <location>
        <begin position="110"/>
        <end position="131"/>
    </location>
</feature>
<dbReference type="RefSeq" id="WP_046860582.1">
    <property type="nucleotide sequence ID" value="NZ_CP011412.1"/>
</dbReference>
<evidence type="ECO:0000256" key="1">
    <source>
        <dbReference type="ARBA" id="ARBA00004651"/>
    </source>
</evidence>
<evidence type="ECO:0000256" key="8">
    <source>
        <dbReference type="RuleBase" id="RU365088"/>
    </source>
</evidence>
<evidence type="ECO:0000256" key="4">
    <source>
        <dbReference type="ARBA" id="ARBA00022475"/>
    </source>
</evidence>
<keyword evidence="11" id="KW-1185">Reference proteome</keyword>
<evidence type="ECO:0000256" key="7">
    <source>
        <dbReference type="ARBA" id="ARBA00023136"/>
    </source>
</evidence>
<dbReference type="InterPro" id="IPR005829">
    <property type="entry name" value="Sugar_transporter_CS"/>
</dbReference>
<reference evidence="10 11" key="1">
    <citation type="journal article" date="2015" name="Genome Announc.">
        <title>Complete Genome Sequence of Sedimenticola thiotaurini Strain SIP-G1, a Polyphosphate- and Polyhydroxyalkanoate-Accumulating Sulfur-Oxidizing Gammaproteobacterium Isolated from Salt Marsh Sediments.</title>
        <authorList>
            <person name="Flood B.E."/>
            <person name="Jones D.S."/>
            <person name="Bailey J.V."/>
        </authorList>
    </citation>
    <scope>NUCLEOTIDE SEQUENCE [LARGE SCALE GENOMIC DNA]</scope>
    <source>
        <strain evidence="10 11">SIP-G1</strain>
    </source>
</reference>
<dbReference type="GO" id="GO:1990961">
    <property type="term" value="P:xenobiotic detoxification by transmembrane export across the plasma membrane"/>
    <property type="evidence" value="ECO:0007669"/>
    <property type="project" value="InterPro"/>
</dbReference>
<keyword evidence="5 8" id="KW-0812">Transmembrane</keyword>
<dbReference type="CDD" id="cd17320">
    <property type="entry name" value="MFS_MdfA_MDR_like"/>
    <property type="match status" value="1"/>
</dbReference>
<feature type="transmembrane region" description="Helical" evidence="8">
    <location>
        <begin position="227"/>
        <end position="252"/>
    </location>
</feature>
<dbReference type="GO" id="GO:0005886">
    <property type="term" value="C:plasma membrane"/>
    <property type="evidence" value="ECO:0007669"/>
    <property type="project" value="UniProtKB-SubCell"/>
</dbReference>
<feature type="transmembrane region" description="Helical" evidence="8">
    <location>
        <begin position="356"/>
        <end position="376"/>
    </location>
</feature>
<accession>A0A0F7JZC7</accession>